<evidence type="ECO:0000313" key="1">
    <source>
        <dbReference type="EMBL" id="CDH46909.1"/>
    </source>
</evidence>
<proteinExistence type="predicted"/>
<organism evidence="1 2">
    <name type="scientific">Candidatus Contendobacter odensis Run_B_J11</name>
    <dbReference type="NCBI Taxonomy" id="1400861"/>
    <lineage>
        <taxon>Bacteria</taxon>
        <taxon>Pseudomonadati</taxon>
        <taxon>Pseudomonadota</taxon>
        <taxon>Gammaproteobacteria</taxon>
        <taxon>Candidatus Competibacteraceae</taxon>
        <taxon>Candidatus Contendibacter</taxon>
    </lineage>
</organism>
<keyword evidence="2" id="KW-1185">Reference proteome</keyword>
<comment type="caution">
    <text evidence="1">The sequence shown here is derived from an EMBL/GenBank/DDBJ whole genome shotgun (WGS) entry which is preliminary data.</text>
</comment>
<name>A0A7U7GEQ7_9GAMM</name>
<accession>A0A7U7GEQ7</accession>
<protein>
    <submittedName>
        <fullName evidence="1">Uncharacterized protein</fullName>
    </submittedName>
</protein>
<dbReference type="Proteomes" id="UP000019184">
    <property type="component" value="Unassembled WGS sequence"/>
</dbReference>
<dbReference type="AlphaFoldDB" id="A0A7U7GEQ7"/>
<evidence type="ECO:0000313" key="2">
    <source>
        <dbReference type="Proteomes" id="UP000019184"/>
    </source>
</evidence>
<dbReference type="EMBL" id="CBTK010000281">
    <property type="protein sequence ID" value="CDH46909.1"/>
    <property type="molecule type" value="Genomic_DNA"/>
</dbReference>
<sequence>MFSLTLTPLVRTSAVGMPKAVYWNNGLRGEGEVVDKKQCIAFPTGRWIEGLHTIILERASGASPHGFEAACSISTRQA</sequence>
<reference evidence="1 2" key="1">
    <citation type="journal article" date="2014" name="ISME J.">
        <title>Candidatus Competibacter-lineage genomes retrieved from metagenomes reveal functional metabolic diversity.</title>
        <authorList>
            <person name="McIlroy S.J."/>
            <person name="Albertsen M."/>
            <person name="Andresen E.K."/>
            <person name="Saunders A.M."/>
            <person name="Kristiansen R."/>
            <person name="Stokholm-Bjerregaard M."/>
            <person name="Nielsen K.L."/>
            <person name="Nielsen P.H."/>
        </authorList>
    </citation>
    <scope>NUCLEOTIDE SEQUENCE [LARGE SCALE GENOMIC DNA]</scope>
    <source>
        <strain evidence="1 2">Run_B_J11</strain>
    </source>
</reference>
<gene>
    <name evidence="1" type="ORF">BN874_640027</name>
</gene>